<dbReference type="AlphaFoldDB" id="A0A418UZS1"/>
<dbReference type="EMBL" id="QYUJ01000030">
    <property type="protein sequence ID" value="RJF68977.1"/>
    <property type="molecule type" value="Genomic_DNA"/>
</dbReference>
<proteinExistence type="predicted"/>
<name>A0A418UZS1_9DEIO</name>
<feature type="transmembrane region" description="Helical" evidence="1">
    <location>
        <begin position="48"/>
        <end position="70"/>
    </location>
</feature>
<evidence type="ECO:0000256" key="1">
    <source>
        <dbReference type="SAM" id="Phobius"/>
    </source>
</evidence>
<keyword evidence="1" id="KW-1133">Transmembrane helix</keyword>
<gene>
    <name evidence="2" type="ORF">D3875_21855</name>
</gene>
<organism evidence="2 3">
    <name type="scientific">Deinococcus cavernae</name>
    <dbReference type="NCBI Taxonomy" id="2320857"/>
    <lineage>
        <taxon>Bacteria</taxon>
        <taxon>Thermotogati</taxon>
        <taxon>Deinococcota</taxon>
        <taxon>Deinococci</taxon>
        <taxon>Deinococcales</taxon>
        <taxon>Deinococcaceae</taxon>
        <taxon>Deinococcus</taxon>
    </lineage>
</organism>
<evidence type="ECO:0000313" key="3">
    <source>
        <dbReference type="Proteomes" id="UP000286287"/>
    </source>
</evidence>
<dbReference type="Proteomes" id="UP000286287">
    <property type="component" value="Unassembled WGS sequence"/>
</dbReference>
<accession>A0A418UZS1</accession>
<keyword evidence="1" id="KW-0812">Transmembrane</keyword>
<comment type="caution">
    <text evidence="2">The sequence shown here is derived from an EMBL/GenBank/DDBJ whole genome shotgun (WGS) entry which is preliminary data.</text>
</comment>
<feature type="transmembrane region" description="Helical" evidence="1">
    <location>
        <begin position="7"/>
        <end position="28"/>
    </location>
</feature>
<dbReference type="RefSeq" id="WP_119766841.1">
    <property type="nucleotide sequence ID" value="NZ_QYUJ01000030.1"/>
</dbReference>
<reference evidence="2 3" key="1">
    <citation type="submission" date="2018-09" db="EMBL/GenBank/DDBJ databases">
        <authorList>
            <person name="Zhu H."/>
        </authorList>
    </citation>
    <scope>NUCLEOTIDE SEQUENCE [LARGE SCALE GENOMIC DNA]</scope>
    <source>
        <strain evidence="2 3">K2S05-167</strain>
    </source>
</reference>
<protein>
    <submittedName>
        <fullName evidence="2">Uncharacterized protein</fullName>
    </submittedName>
</protein>
<evidence type="ECO:0000313" key="2">
    <source>
        <dbReference type="EMBL" id="RJF68977.1"/>
    </source>
</evidence>
<keyword evidence="1" id="KW-0472">Membrane</keyword>
<dbReference type="OrthoDB" id="9870999at2"/>
<keyword evidence="3" id="KW-1185">Reference proteome</keyword>
<sequence>MSQNPPLLAHLDFTAIIWAAVWAFIFSLTLMPSRRRWQLKAGQTPTPWWLVIAETLGGGVVGGVLFAIALPEIWPELIGPGKQALLSVAGSAVGPLLGRWIPQAFSQAVEYFSEKKIGFKITLSDKEDGDEHGKSSQ</sequence>